<accession>A0A927IBJ5</accession>
<feature type="transmembrane region" description="Helical" evidence="2">
    <location>
        <begin position="212"/>
        <end position="231"/>
    </location>
</feature>
<keyword evidence="2" id="KW-0812">Transmembrane</keyword>
<feature type="transmembrane region" description="Helical" evidence="2">
    <location>
        <begin position="243"/>
        <end position="262"/>
    </location>
</feature>
<evidence type="ECO:0000259" key="3">
    <source>
        <dbReference type="Pfam" id="PF01757"/>
    </source>
</evidence>
<feature type="transmembrane region" description="Helical" evidence="2">
    <location>
        <begin position="164"/>
        <end position="181"/>
    </location>
</feature>
<organism evidence="4 5">
    <name type="scientific">Streptomyces chumphonensis</name>
    <dbReference type="NCBI Taxonomy" id="1214925"/>
    <lineage>
        <taxon>Bacteria</taxon>
        <taxon>Bacillati</taxon>
        <taxon>Actinomycetota</taxon>
        <taxon>Actinomycetes</taxon>
        <taxon>Kitasatosporales</taxon>
        <taxon>Streptomycetaceae</taxon>
        <taxon>Streptomyces</taxon>
    </lineage>
</organism>
<dbReference type="AlphaFoldDB" id="A0A927IBJ5"/>
<name>A0A927IBJ5_9ACTN</name>
<keyword evidence="5" id="KW-1185">Reference proteome</keyword>
<evidence type="ECO:0000313" key="5">
    <source>
        <dbReference type="Proteomes" id="UP000632289"/>
    </source>
</evidence>
<evidence type="ECO:0000256" key="1">
    <source>
        <dbReference type="SAM" id="MobiDB-lite"/>
    </source>
</evidence>
<feature type="transmembrane region" description="Helical" evidence="2">
    <location>
        <begin position="274"/>
        <end position="292"/>
    </location>
</feature>
<comment type="caution">
    <text evidence="4">The sequence shown here is derived from an EMBL/GenBank/DDBJ whole genome shotgun (WGS) entry which is preliminary data.</text>
</comment>
<feature type="region of interest" description="Disordered" evidence="1">
    <location>
        <begin position="1"/>
        <end position="27"/>
    </location>
</feature>
<keyword evidence="4" id="KW-0808">Transferase</keyword>
<evidence type="ECO:0000256" key="2">
    <source>
        <dbReference type="SAM" id="Phobius"/>
    </source>
</evidence>
<dbReference type="EMBL" id="JACXYU010000001">
    <property type="protein sequence ID" value="MBD3930945.1"/>
    <property type="molecule type" value="Genomic_DNA"/>
</dbReference>
<feature type="transmembrane region" description="Helical" evidence="2">
    <location>
        <begin position="313"/>
        <end position="335"/>
    </location>
</feature>
<protein>
    <submittedName>
        <fullName evidence="4">Acyltransferase family protein</fullName>
    </submittedName>
</protein>
<dbReference type="InterPro" id="IPR002656">
    <property type="entry name" value="Acyl_transf_3_dom"/>
</dbReference>
<feature type="transmembrane region" description="Helical" evidence="2">
    <location>
        <begin position="53"/>
        <end position="74"/>
    </location>
</feature>
<dbReference type="Proteomes" id="UP000632289">
    <property type="component" value="Unassembled WGS sequence"/>
</dbReference>
<feature type="transmembrane region" description="Helical" evidence="2">
    <location>
        <begin position="94"/>
        <end position="114"/>
    </location>
</feature>
<sequence>MTATVPPPGHRAGGTRDVPASPAETSPAASRDRYLDLLRALALLRVVVYHTFGWAWLTFLFPSMGVMFALAGSLMARSLRRPAPGVIKRRVRRLLLPLWLYGVLVLSVLFYQGWGPAKGEEVWFWVRLLCWVVPVGSPPFPWHIGDEGGLLSDTWAVQAAAPLWYLRAYFWFVLLSPLLLWCFRRLPWVTLLAPLGLTALLGTGLVEIPGQTGHAVVDFVTFGSCWVLGFAHHDGLLRRIPAYVAPSLAPVFMAVGLWWATGHPGADGMDLNDIPLAQALWSFGFCVLLLRISPSWERLPERLARWDKPITLANSRAVTLYLWHEIALIASIPLLDPLWDIPGVWPTHAELLTSLYPPLMFVLVWPLVALFIVAVGWAEDIAAGRRPRLWPVRR</sequence>
<evidence type="ECO:0000313" key="4">
    <source>
        <dbReference type="EMBL" id="MBD3930945.1"/>
    </source>
</evidence>
<dbReference type="RefSeq" id="WP_191208160.1">
    <property type="nucleotide sequence ID" value="NZ_BAABKL010000039.1"/>
</dbReference>
<keyword evidence="2" id="KW-1133">Transmembrane helix</keyword>
<gene>
    <name evidence="4" type="ORF">IF129_05125</name>
</gene>
<dbReference type="GO" id="GO:0016747">
    <property type="term" value="F:acyltransferase activity, transferring groups other than amino-acyl groups"/>
    <property type="evidence" value="ECO:0007669"/>
    <property type="project" value="InterPro"/>
</dbReference>
<feature type="transmembrane region" description="Helical" evidence="2">
    <location>
        <begin position="355"/>
        <end position="378"/>
    </location>
</feature>
<reference evidence="4" key="1">
    <citation type="submission" date="2020-09" db="EMBL/GenBank/DDBJ databases">
        <title>Secondary metabolite and genome analysis of marine Streptomyces chumphonensis KK1-2T.</title>
        <authorList>
            <person name="Phongsopitanun W."/>
            <person name="Kanchanasin P."/>
            <person name="Pittayakhajonwut P."/>
            <person name="Suwanborirux K."/>
            <person name="Tanasupawat S."/>
        </authorList>
    </citation>
    <scope>NUCLEOTIDE SEQUENCE</scope>
    <source>
        <strain evidence="4">KK1-2</strain>
    </source>
</reference>
<feature type="domain" description="Acyltransferase 3" evidence="3">
    <location>
        <begin position="33"/>
        <end position="377"/>
    </location>
</feature>
<proteinExistence type="predicted"/>
<keyword evidence="4" id="KW-0012">Acyltransferase</keyword>
<feature type="transmembrane region" description="Helical" evidence="2">
    <location>
        <begin position="188"/>
        <end position="206"/>
    </location>
</feature>
<dbReference type="Pfam" id="PF01757">
    <property type="entry name" value="Acyl_transf_3"/>
    <property type="match status" value="1"/>
</dbReference>
<keyword evidence="2" id="KW-0472">Membrane</keyword>